<evidence type="ECO:0000256" key="4">
    <source>
        <dbReference type="ARBA" id="ARBA00022741"/>
    </source>
</evidence>
<evidence type="ECO:0000256" key="7">
    <source>
        <dbReference type="ARBA" id="ARBA00023150"/>
    </source>
</evidence>
<keyword evidence="5 8" id="KW-0460">Magnesium</keyword>
<comment type="subunit">
    <text evidence="8">Monomer.</text>
</comment>
<dbReference type="InterPro" id="IPR029044">
    <property type="entry name" value="Nucleotide-diphossugar_trans"/>
</dbReference>
<protein>
    <recommendedName>
        <fullName evidence="8">Molybdenum cofactor guanylyltransferase</fullName>
        <shortName evidence="8">MoCo guanylyltransferase</shortName>
        <ecNumber evidence="8">2.7.7.77</ecNumber>
    </recommendedName>
    <alternativeName>
        <fullName evidence="8">GTP:molybdopterin guanylyltransferase</fullName>
    </alternativeName>
    <alternativeName>
        <fullName evidence="8">Mo-MPT guanylyltransferase</fullName>
    </alternativeName>
    <alternativeName>
        <fullName evidence="8">Molybdopterin guanylyltransferase</fullName>
    </alternativeName>
    <alternativeName>
        <fullName evidence="8">Molybdopterin-guanine dinucleotide synthase</fullName>
        <shortName evidence="8">MGD synthase</shortName>
    </alternativeName>
</protein>
<keyword evidence="1 8" id="KW-0963">Cytoplasm</keyword>
<comment type="catalytic activity">
    <reaction evidence="8">
        <text>Mo-molybdopterin + GTP + H(+) = Mo-molybdopterin guanine dinucleotide + diphosphate</text>
        <dbReference type="Rhea" id="RHEA:34243"/>
        <dbReference type="ChEBI" id="CHEBI:15378"/>
        <dbReference type="ChEBI" id="CHEBI:33019"/>
        <dbReference type="ChEBI" id="CHEBI:37565"/>
        <dbReference type="ChEBI" id="CHEBI:71302"/>
        <dbReference type="ChEBI" id="CHEBI:71310"/>
        <dbReference type="EC" id="2.7.7.77"/>
    </reaction>
</comment>
<dbReference type="EC" id="2.7.7.77" evidence="8"/>
<dbReference type="GO" id="GO:0005737">
    <property type="term" value="C:cytoplasm"/>
    <property type="evidence" value="ECO:0007669"/>
    <property type="project" value="UniProtKB-SubCell"/>
</dbReference>
<comment type="similarity">
    <text evidence="8">Belongs to the MobA family.</text>
</comment>
<dbReference type="NCBIfam" id="TIGR02665">
    <property type="entry name" value="molyb_mobA"/>
    <property type="match status" value="1"/>
</dbReference>
<dbReference type="GO" id="GO:1902758">
    <property type="term" value="P:bis(molybdopterin guanine dinucleotide)molybdenum biosynthetic process"/>
    <property type="evidence" value="ECO:0007669"/>
    <property type="project" value="TreeGrafter"/>
</dbReference>
<feature type="binding site" evidence="8">
    <location>
        <position position="25"/>
    </location>
    <ligand>
        <name>GTP</name>
        <dbReference type="ChEBI" id="CHEBI:37565"/>
    </ligand>
</feature>
<keyword evidence="6 8" id="KW-0342">GTP-binding</keyword>
<keyword evidence="11" id="KW-1185">Reference proteome</keyword>
<dbReference type="PANTHER" id="PTHR19136">
    <property type="entry name" value="MOLYBDENUM COFACTOR GUANYLYLTRANSFERASE"/>
    <property type="match status" value="1"/>
</dbReference>
<evidence type="ECO:0000256" key="5">
    <source>
        <dbReference type="ARBA" id="ARBA00022842"/>
    </source>
</evidence>
<keyword evidence="4 8" id="KW-0547">Nucleotide-binding</keyword>
<evidence type="ECO:0000256" key="3">
    <source>
        <dbReference type="ARBA" id="ARBA00022723"/>
    </source>
</evidence>
<evidence type="ECO:0000256" key="8">
    <source>
        <dbReference type="HAMAP-Rule" id="MF_00316"/>
    </source>
</evidence>
<keyword evidence="3 8" id="KW-0479">Metal-binding</keyword>
<dbReference type="GO" id="GO:0061603">
    <property type="term" value="F:molybdenum cofactor guanylyltransferase activity"/>
    <property type="evidence" value="ECO:0007669"/>
    <property type="project" value="UniProtKB-EC"/>
</dbReference>
<comment type="subcellular location">
    <subcellularLocation>
        <location evidence="8">Cytoplasm</location>
    </subcellularLocation>
</comment>
<comment type="function">
    <text evidence="8">Transfers a GMP moiety from GTP to Mo-molybdopterin (Mo-MPT) cofactor (Moco or molybdenum cofactor) to form Mo-molybdopterin guanine dinucleotide (Mo-MGD) cofactor.</text>
</comment>
<proteinExistence type="inferred from homology"/>
<evidence type="ECO:0000313" key="11">
    <source>
        <dbReference type="Proteomes" id="UP000197019"/>
    </source>
</evidence>
<evidence type="ECO:0000259" key="9">
    <source>
        <dbReference type="Pfam" id="PF12804"/>
    </source>
</evidence>
<keyword evidence="2 8" id="KW-0808">Transferase</keyword>
<evidence type="ECO:0000256" key="2">
    <source>
        <dbReference type="ARBA" id="ARBA00022679"/>
    </source>
</evidence>
<dbReference type="Proteomes" id="UP000197019">
    <property type="component" value="Chromosome"/>
</dbReference>
<dbReference type="PANTHER" id="PTHR19136:SF81">
    <property type="entry name" value="MOLYBDENUM COFACTOR GUANYLYLTRANSFERASE"/>
    <property type="match status" value="1"/>
</dbReference>
<sequence>MKNKDAITGVILAGGLARRMGHQDKGLILFQGQPLVSYAIAAMRPVVTELLINANRNIEAYQQFGWPVISDLTDSFDGPLAGILTAMLHSQADTLLVMPCDAPLMQAAHLQRLVDCRRAQNADVAVAVEGGRWHPVFLAVKTALKTDLQAYLASGQRKVETWLAQYATVTVDFGAQPELFSNVNTMAELEGLERVR</sequence>
<dbReference type="KEGG" id="mpsy:CEK71_12515"/>
<dbReference type="OrthoDB" id="9788394at2"/>
<feature type="binding site" evidence="8">
    <location>
        <position position="101"/>
    </location>
    <ligand>
        <name>Mg(2+)</name>
        <dbReference type="ChEBI" id="CHEBI:18420"/>
    </ligand>
</feature>
<dbReference type="Pfam" id="PF12804">
    <property type="entry name" value="NTP_transf_3"/>
    <property type="match status" value="1"/>
</dbReference>
<evidence type="ECO:0000256" key="1">
    <source>
        <dbReference type="ARBA" id="ARBA00022490"/>
    </source>
</evidence>
<reference evidence="10 11" key="1">
    <citation type="submission" date="2017-06" db="EMBL/GenBank/DDBJ databases">
        <title>Genome Sequencing of the methanotroph Methylovulum psychrotolerants str. HV10-M2 isolated from a high-altitude environment.</title>
        <authorList>
            <person name="Mateos-Rivera A."/>
        </authorList>
    </citation>
    <scope>NUCLEOTIDE SEQUENCE [LARGE SCALE GENOMIC DNA]</scope>
    <source>
        <strain evidence="10 11">HV10_M2</strain>
    </source>
</reference>
<feature type="binding site" evidence="8">
    <location>
        <begin position="12"/>
        <end position="14"/>
    </location>
    <ligand>
        <name>GTP</name>
        <dbReference type="ChEBI" id="CHEBI:37565"/>
    </ligand>
</feature>
<evidence type="ECO:0000313" key="10">
    <source>
        <dbReference type="EMBL" id="ASF46833.1"/>
    </source>
</evidence>
<dbReference type="EMBL" id="CP022129">
    <property type="protein sequence ID" value="ASF46833.1"/>
    <property type="molecule type" value="Genomic_DNA"/>
</dbReference>
<keyword evidence="10" id="KW-0548">Nucleotidyltransferase</keyword>
<dbReference type="GO" id="GO:0046872">
    <property type="term" value="F:metal ion binding"/>
    <property type="evidence" value="ECO:0007669"/>
    <property type="project" value="UniProtKB-KW"/>
</dbReference>
<dbReference type="RefSeq" id="WP_088619705.1">
    <property type="nucleotide sequence ID" value="NZ_CP022129.1"/>
</dbReference>
<keyword evidence="7 8" id="KW-0501">Molybdenum cofactor biosynthesis</keyword>
<dbReference type="SUPFAM" id="SSF53448">
    <property type="entry name" value="Nucleotide-diphospho-sugar transferases"/>
    <property type="match status" value="1"/>
</dbReference>
<dbReference type="AlphaFoldDB" id="A0A1Z4BZY4"/>
<gene>
    <name evidence="8 10" type="primary">mobA</name>
    <name evidence="10" type="ORF">CEK71_12515</name>
</gene>
<comment type="domain">
    <text evidence="8">The N-terminal domain determines nucleotide recognition and specific binding, while the C-terminal domain determines the specific binding to the target protein.</text>
</comment>
<organism evidence="10 11">
    <name type="scientific">Methylovulum psychrotolerans</name>
    <dbReference type="NCBI Taxonomy" id="1704499"/>
    <lineage>
        <taxon>Bacteria</taxon>
        <taxon>Pseudomonadati</taxon>
        <taxon>Pseudomonadota</taxon>
        <taxon>Gammaproteobacteria</taxon>
        <taxon>Methylococcales</taxon>
        <taxon>Methylococcaceae</taxon>
        <taxon>Methylovulum</taxon>
    </lineage>
</organism>
<feature type="binding site" evidence="8">
    <location>
        <position position="101"/>
    </location>
    <ligand>
        <name>GTP</name>
        <dbReference type="ChEBI" id="CHEBI:37565"/>
    </ligand>
</feature>
<comment type="cofactor">
    <cofactor evidence="8">
        <name>Mg(2+)</name>
        <dbReference type="ChEBI" id="CHEBI:18420"/>
    </cofactor>
</comment>
<dbReference type="Gene3D" id="3.90.550.10">
    <property type="entry name" value="Spore Coat Polysaccharide Biosynthesis Protein SpsA, Chain A"/>
    <property type="match status" value="1"/>
</dbReference>
<feature type="binding site" evidence="8">
    <location>
        <position position="53"/>
    </location>
    <ligand>
        <name>GTP</name>
        <dbReference type="ChEBI" id="CHEBI:37565"/>
    </ligand>
</feature>
<evidence type="ECO:0000256" key="6">
    <source>
        <dbReference type="ARBA" id="ARBA00023134"/>
    </source>
</evidence>
<accession>A0A1Z4BZY4</accession>
<dbReference type="CDD" id="cd02503">
    <property type="entry name" value="MobA"/>
    <property type="match status" value="1"/>
</dbReference>
<dbReference type="GO" id="GO:0005525">
    <property type="term" value="F:GTP binding"/>
    <property type="evidence" value="ECO:0007669"/>
    <property type="project" value="UniProtKB-UniRule"/>
</dbReference>
<name>A0A1Z4BZY4_9GAMM</name>
<dbReference type="HAMAP" id="MF_00316">
    <property type="entry name" value="MobA"/>
    <property type="match status" value="1"/>
</dbReference>
<dbReference type="InterPro" id="IPR013482">
    <property type="entry name" value="Molybde_CF_guanTrfase"/>
</dbReference>
<feature type="domain" description="MobA-like NTP transferase" evidence="9">
    <location>
        <begin position="9"/>
        <end position="167"/>
    </location>
</feature>
<dbReference type="InterPro" id="IPR025877">
    <property type="entry name" value="MobA-like_NTP_Trfase"/>
</dbReference>
<feature type="binding site" evidence="8">
    <location>
        <position position="71"/>
    </location>
    <ligand>
        <name>GTP</name>
        <dbReference type="ChEBI" id="CHEBI:37565"/>
    </ligand>
</feature>